<dbReference type="Gene3D" id="3.30.420.40">
    <property type="match status" value="1"/>
</dbReference>
<accession>A0A8W8L5R2</accession>
<protein>
    <recommendedName>
        <fullName evidence="3">Heat shock 70 kDa protein 12A</fullName>
    </recommendedName>
</protein>
<proteinExistence type="predicted"/>
<dbReference type="AlphaFoldDB" id="A0A8W8L5R2"/>
<organism evidence="1 2">
    <name type="scientific">Magallana gigas</name>
    <name type="common">Pacific oyster</name>
    <name type="synonym">Crassostrea gigas</name>
    <dbReference type="NCBI Taxonomy" id="29159"/>
    <lineage>
        <taxon>Eukaryota</taxon>
        <taxon>Metazoa</taxon>
        <taxon>Spiralia</taxon>
        <taxon>Lophotrochozoa</taxon>
        <taxon>Mollusca</taxon>
        <taxon>Bivalvia</taxon>
        <taxon>Autobranchia</taxon>
        <taxon>Pteriomorphia</taxon>
        <taxon>Ostreida</taxon>
        <taxon>Ostreoidea</taxon>
        <taxon>Ostreidae</taxon>
        <taxon>Magallana</taxon>
    </lineage>
</organism>
<evidence type="ECO:0000313" key="2">
    <source>
        <dbReference type="Proteomes" id="UP000005408"/>
    </source>
</evidence>
<dbReference type="SUPFAM" id="SSF53067">
    <property type="entry name" value="Actin-like ATPase domain"/>
    <property type="match status" value="2"/>
</dbReference>
<dbReference type="InterPro" id="IPR043129">
    <property type="entry name" value="ATPase_NBD"/>
</dbReference>
<dbReference type="PANTHER" id="PTHR14187">
    <property type="entry name" value="ALPHA KINASE/ELONGATION FACTOR 2 KINASE"/>
    <property type="match status" value="1"/>
</dbReference>
<dbReference type="PANTHER" id="PTHR14187:SF5">
    <property type="entry name" value="HEAT SHOCK 70 KDA PROTEIN 12A"/>
    <property type="match status" value="1"/>
</dbReference>
<dbReference type="Proteomes" id="UP000005408">
    <property type="component" value="Unassembled WGS sequence"/>
</dbReference>
<reference evidence="1" key="1">
    <citation type="submission" date="2022-08" db="UniProtKB">
        <authorList>
            <consortium name="EnsemblMetazoa"/>
        </authorList>
    </citation>
    <scope>IDENTIFICATION</scope>
    <source>
        <strain evidence="1">05x7-T-G4-1.051#20</strain>
    </source>
</reference>
<sequence length="498" mass="57115">MSKSTRLMVAAIQCGSTFFRYAFSLKNAWGQPLMQTWTGRSVSLITHKAPTCLLLKRDFTESLIGYEAEDKYSDLEDGDNDYHFFKHFTKILRQSDIKRHTLCCDVRGRSLKAILVLEHFIRCIKKILYQKIEASIMGIHDDDIDYVFTVPTTGGENAKLIMREAAVNAGIREYLAIVLESEAASIYCQYLKFAKKDTSSPVLGVVKPGTKYMLVHLGRSRANITVHQKCEDNTLDEVLPTRIGPWAATSVNDQIQRFLSELVREKLWEEFKTEYMEDYLELTRVLEELIRKARPDKRGSTRLAIPFALVKICTKSHGVKNFKEIIEKNDAHKNNVSFKSEKLVLNNDFFRGFFKKTVDGIVKHMDEIFQESRAKDVKIIVMVGCFSECPLVEDAVRKNFCNYSIIVPEDGDLAVLKGAVYLGHIPDAVSLRSAKYTYGFQTWPEFNEDIHPEEKRVQCGKLSRCRDVFLKIVTKGDKIMAGFTKSQFFEFLVTEIMF</sequence>
<evidence type="ECO:0000313" key="1">
    <source>
        <dbReference type="EnsemblMetazoa" id="G26738.1:cds"/>
    </source>
</evidence>
<evidence type="ECO:0008006" key="3">
    <source>
        <dbReference type="Google" id="ProtNLM"/>
    </source>
</evidence>
<dbReference type="CDD" id="cd10229">
    <property type="entry name" value="ASKHA_NBD_HSP70_HSPA12"/>
    <property type="match status" value="1"/>
</dbReference>
<dbReference type="EnsemblMetazoa" id="G26738.1">
    <property type="protein sequence ID" value="G26738.1:cds"/>
    <property type="gene ID" value="G26738"/>
</dbReference>
<keyword evidence="2" id="KW-1185">Reference proteome</keyword>
<name>A0A8W8L5R2_MAGGI</name>